<dbReference type="Pfam" id="PF11917">
    <property type="entry name" value="DUF3435"/>
    <property type="match status" value="1"/>
</dbReference>
<sequence>MVRGRASSEDSSAEVSVEFVTNYLASLDEQDSDTDDDGSPVATQVRDVRKRVWTTWNRYTAKNTNITARFWIDFARFPHRKELRNAIRAFMRVCVEESKTFQVVLGPEERIKARTINSAHSLIQVLRALVAAADAKVLKPERQALRDMGKHDEAARLFLRWDQQNERREGPAFETVSWILNKLAKELNLQIEPTYAKVEATAEDIIVVLLTLYHRAEDIPAPTPITRISFHAALLISAAGGCRPGMVMGLKCKHFALSMVRDPKDKARTRIVVTVTIPRNKQLRDISCRTTGRNKPPVQYSSPLLPFPVLCLASLVIARALQMGAIETSLQSAHELFRRPVLGSVDVIPIKWKADFEERDLFPLTYPQFRSLWAKCVMVMGCRKPIRPYALRVGAGNRMDDQLSGALRNYVMSHTSDVFETAYQTSHVRVNLPGIAFGEDNVDRDEELFSNLRKMSLTSDDGAPISVPREEIRKFDERQDMKDFLAKLDICLPQEKMKLRSKMANRKAVLTKLQLEANRQSYFEQADRLRLHGRQPTHSSVNSKIALA</sequence>
<dbReference type="PANTHER" id="PTHR37535:SF3">
    <property type="entry name" value="FLUG DOMAIN-CONTAINING PROTEIN"/>
    <property type="match status" value="1"/>
</dbReference>
<organism evidence="1 2">
    <name type="scientific">Coniochaeta hoffmannii</name>
    <dbReference type="NCBI Taxonomy" id="91930"/>
    <lineage>
        <taxon>Eukaryota</taxon>
        <taxon>Fungi</taxon>
        <taxon>Dikarya</taxon>
        <taxon>Ascomycota</taxon>
        <taxon>Pezizomycotina</taxon>
        <taxon>Sordariomycetes</taxon>
        <taxon>Sordariomycetidae</taxon>
        <taxon>Coniochaetales</taxon>
        <taxon>Coniochaetaceae</taxon>
        <taxon>Coniochaeta</taxon>
    </lineage>
</organism>
<dbReference type="Proteomes" id="UP001174691">
    <property type="component" value="Unassembled WGS sequence"/>
</dbReference>
<dbReference type="PANTHER" id="PTHR37535">
    <property type="entry name" value="FLUG DOMAIN PROTEIN"/>
    <property type="match status" value="1"/>
</dbReference>
<name>A0AA38VB85_9PEZI</name>
<keyword evidence="2" id="KW-1185">Reference proteome</keyword>
<evidence type="ECO:0000313" key="2">
    <source>
        <dbReference type="Proteomes" id="UP001174691"/>
    </source>
</evidence>
<gene>
    <name evidence="1" type="ORF">NKR19_g9595</name>
</gene>
<comment type="caution">
    <text evidence="1">The sequence shown here is derived from an EMBL/GenBank/DDBJ whole genome shotgun (WGS) entry which is preliminary data.</text>
</comment>
<dbReference type="AlphaFoldDB" id="A0AA38VB85"/>
<evidence type="ECO:0000313" key="1">
    <source>
        <dbReference type="EMBL" id="KAJ9131259.1"/>
    </source>
</evidence>
<dbReference type="InterPro" id="IPR021842">
    <property type="entry name" value="DUF3435"/>
</dbReference>
<reference evidence="1" key="1">
    <citation type="submission" date="2022-07" db="EMBL/GenBank/DDBJ databases">
        <title>Fungi with potential for degradation of polypropylene.</title>
        <authorList>
            <person name="Gostincar C."/>
        </authorList>
    </citation>
    <scope>NUCLEOTIDE SEQUENCE</scope>
    <source>
        <strain evidence="1">EXF-13287</strain>
    </source>
</reference>
<accession>A0AA38VB85</accession>
<proteinExistence type="predicted"/>
<dbReference type="EMBL" id="JANBVN010000241">
    <property type="protein sequence ID" value="KAJ9131259.1"/>
    <property type="molecule type" value="Genomic_DNA"/>
</dbReference>
<protein>
    <submittedName>
        <fullName evidence="1">Uncharacterized protein</fullName>
    </submittedName>
</protein>